<keyword evidence="3" id="KW-0808">Transferase</keyword>
<dbReference type="PANTHER" id="PTHR21064:SF6">
    <property type="entry name" value="AMINOGLYCOSIDE PHOSPHOTRANSFERASE DOMAIN-CONTAINING PROTEIN"/>
    <property type="match status" value="1"/>
</dbReference>
<organism evidence="3 4">
    <name type="scientific">Paenibacillus silagei</name>
    <dbReference type="NCBI Taxonomy" id="1670801"/>
    <lineage>
        <taxon>Bacteria</taxon>
        <taxon>Bacillati</taxon>
        <taxon>Bacillota</taxon>
        <taxon>Bacilli</taxon>
        <taxon>Bacillales</taxon>
        <taxon>Paenibacillaceae</taxon>
        <taxon>Paenibacillus</taxon>
    </lineage>
</organism>
<dbReference type="Gene3D" id="3.30.200.20">
    <property type="entry name" value="Phosphorylase Kinase, domain 1"/>
    <property type="match status" value="1"/>
</dbReference>
<evidence type="ECO:0000256" key="1">
    <source>
        <dbReference type="ARBA" id="ARBA00038240"/>
    </source>
</evidence>
<comment type="caution">
    <text evidence="3">The sequence shown here is derived from an EMBL/GenBank/DDBJ whole genome shotgun (WGS) entry which is preliminary data.</text>
</comment>
<dbReference type="EMBL" id="JAGGLV010000010">
    <property type="protein sequence ID" value="MBP2113283.1"/>
    <property type="molecule type" value="Genomic_DNA"/>
</dbReference>
<dbReference type="Pfam" id="PF01636">
    <property type="entry name" value="APH"/>
    <property type="match status" value="1"/>
</dbReference>
<proteinExistence type="inferred from homology"/>
<keyword evidence="3" id="KW-0418">Kinase</keyword>
<dbReference type="Proteomes" id="UP000773462">
    <property type="component" value="Unassembled WGS sequence"/>
</dbReference>
<gene>
    <name evidence="3" type="ORF">J2Z70_003442</name>
</gene>
<dbReference type="Gene3D" id="3.90.1200.10">
    <property type="match status" value="1"/>
</dbReference>
<reference evidence="3 4" key="1">
    <citation type="submission" date="2021-03" db="EMBL/GenBank/DDBJ databases">
        <title>Genomic Encyclopedia of Type Strains, Phase IV (KMG-IV): sequencing the most valuable type-strain genomes for metagenomic binning, comparative biology and taxonomic classification.</title>
        <authorList>
            <person name="Goeker M."/>
        </authorList>
    </citation>
    <scope>NUCLEOTIDE SEQUENCE [LARGE SCALE GENOMIC DNA]</scope>
    <source>
        <strain evidence="3 4">DSM 101953</strain>
    </source>
</reference>
<dbReference type="GO" id="GO:0016301">
    <property type="term" value="F:kinase activity"/>
    <property type="evidence" value="ECO:0007669"/>
    <property type="project" value="UniProtKB-KW"/>
</dbReference>
<evidence type="ECO:0000259" key="2">
    <source>
        <dbReference type="Pfam" id="PF01636"/>
    </source>
</evidence>
<dbReference type="InterPro" id="IPR011009">
    <property type="entry name" value="Kinase-like_dom_sf"/>
</dbReference>
<dbReference type="SUPFAM" id="SSF56112">
    <property type="entry name" value="Protein kinase-like (PK-like)"/>
    <property type="match status" value="1"/>
</dbReference>
<sequence length="309" mass="36382">METQILQFLNTTYPVQLSSMEAVTNEMYRCHSDKGTFFARITNYKTYEEQLAEVNWTTYLFNRGVRVSEVVPTIQDSLVSTLLLNEEEKSVVLFQAAAGIHLPRAKWDKTIFRTLGQQIGRMHQVSKEYQHSEAAQPIPHWYDNDEYDFLKSIPAEERAIRDIAKDVLKQVRRLPKDEANYGIIHGDLWLNNTLVDSDSALTMIDWQDCERHYYVYDLAVPIYSALEFSFAGGQNLIDYKRAITKAITDGYKEEHPLSAEMSRQLPLFMRLKELFEYNLMHMYWNFEELSEEQVRILNLYRSKIEYMHT</sequence>
<name>A0ABS4NT97_9BACL</name>
<evidence type="ECO:0000313" key="4">
    <source>
        <dbReference type="Proteomes" id="UP000773462"/>
    </source>
</evidence>
<dbReference type="InterPro" id="IPR002575">
    <property type="entry name" value="Aminoglycoside_PTrfase"/>
</dbReference>
<dbReference type="PANTHER" id="PTHR21064">
    <property type="entry name" value="AMINOGLYCOSIDE PHOSPHOTRANSFERASE DOMAIN-CONTAINING PROTEIN-RELATED"/>
    <property type="match status" value="1"/>
</dbReference>
<protein>
    <submittedName>
        <fullName evidence="3">Ser/Thr protein kinase RdoA (MazF antagonist)</fullName>
    </submittedName>
</protein>
<evidence type="ECO:0000313" key="3">
    <source>
        <dbReference type="EMBL" id="MBP2113283.1"/>
    </source>
</evidence>
<accession>A0ABS4NT97</accession>
<dbReference type="InterPro" id="IPR050249">
    <property type="entry name" value="Pseudomonas-type_ThrB"/>
</dbReference>
<dbReference type="RefSeq" id="WP_209875173.1">
    <property type="nucleotide sequence ID" value="NZ_JAGGLV010000010.1"/>
</dbReference>
<keyword evidence="4" id="KW-1185">Reference proteome</keyword>
<feature type="domain" description="Aminoglycoside phosphotransferase" evidence="2">
    <location>
        <begin position="24"/>
        <end position="222"/>
    </location>
</feature>
<comment type="similarity">
    <text evidence="1">Belongs to the pseudomonas-type ThrB family.</text>
</comment>